<sequence>MKISERANDTKALNLNPQEPNCSEQIVIIRFHNKTVPFNRQPSELQIRVVFS</sequence>
<dbReference type="AlphaFoldDB" id="A0A9D3YP44"/>
<accession>A0A9D3YP44</accession>
<comment type="caution">
    <text evidence="1">The sequence shown here is derived from an EMBL/GenBank/DDBJ whole genome shotgun (WGS) entry which is preliminary data.</text>
</comment>
<dbReference type="EMBL" id="JAIWYP010000015">
    <property type="protein sequence ID" value="KAH3704142.1"/>
    <property type="molecule type" value="Genomic_DNA"/>
</dbReference>
<evidence type="ECO:0000313" key="1">
    <source>
        <dbReference type="EMBL" id="KAH3704142.1"/>
    </source>
</evidence>
<proteinExistence type="predicted"/>
<dbReference type="Proteomes" id="UP000828390">
    <property type="component" value="Unassembled WGS sequence"/>
</dbReference>
<reference evidence="1" key="2">
    <citation type="submission" date="2020-11" db="EMBL/GenBank/DDBJ databases">
        <authorList>
            <person name="McCartney M.A."/>
            <person name="Auch B."/>
            <person name="Kono T."/>
            <person name="Mallez S."/>
            <person name="Becker A."/>
            <person name="Gohl D.M."/>
            <person name="Silverstein K.A.T."/>
            <person name="Koren S."/>
            <person name="Bechman K.B."/>
            <person name="Herman A."/>
            <person name="Abrahante J.E."/>
            <person name="Garbe J."/>
        </authorList>
    </citation>
    <scope>NUCLEOTIDE SEQUENCE</scope>
    <source>
        <strain evidence="1">Duluth1</strain>
        <tissue evidence="1">Whole animal</tissue>
    </source>
</reference>
<protein>
    <submittedName>
        <fullName evidence="1">Uncharacterized protein</fullName>
    </submittedName>
</protein>
<keyword evidence="2" id="KW-1185">Reference proteome</keyword>
<name>A0A9D3YP44_DREPO</name>
<reference evidence="1" key="1">
    <citation type="journal article" date="2019" name="bioRxiv">
        <title>The Genome of the Zebra Mussel, Dreissena polymorpha: A Resource for Invasive Species Research.</title>
        <authorList>
            <person name="McCartney M.A."/>
            <person name="Auch B."/>
            <person name="Kono T."/>
            <person name="Mallez S."/>
            <person name="Zhang Y."/>
            <person name="Obille A."/>
            <person name="Becker A."/>
            <person name="Abrahante J.E."/>
            <person name="Garbe J."/>
            <person name="Badalamenti J.P."/>
            <person name="Herman A."/>
            <person name="Mangelson H."/>
            <person name="Liachko I."/>
            <person name="Sullivan S."/>
            <person name="Sone E.D."/>
            <person name="Koren S."/>
            <person name="Silverstein K.A.T."/>
            <person name="Beckman K.B."/>
            <person name="Gohl D.M."/>
        </authorList>
    </citation>
    <scope>NUCLEOTIDE SEQUENCE</scope>
    <source>
        <strain evidence="1">Duluth1</strain>
        <tissue evidence="1">Whole animal</tissue>
    </source>
</reference>
<evidence type="ECO:0000313" key="2">
    <source>
        <dbReference type="Proteomes" id="UP000828390"/>
    </source>
</evidence>
<gene>
    <name evidence="1" type="ORF">DPMN_079197</name>
</gene>
<organism evidence="1 2">
    <name type="scientific">Dreissena polymorpha</name>
    <name type="common">Zebra mussel</name>
    <name type="synonym">Mytilus polymorpha</name>
    <dbReference type="NCBI Taxonomy" id="45954"/>
    <lineage>
        <taxon>Eukaryota</taxon>
        <taxon>Metazoa</taxon>
        <taxon>Spiralia</taxon>
        <taxon>Lophotrochozoa</taxon>
        <taxon>Mollusca</taxon>
        <taxon>Bivalvia</taxon>
        <taxon>Autobranchia</taxon>
        <taxon>Heteroconchia</taxon>
        <taxon>Euheterodonta</taxon>
        <taxon>Imparidentia</taxon>
        <taxon>Neoheterodontei</taxon>
        <taxon>Myida</taxon>
        <taxon>Dreissenoidea</taxon>
        <taxon>Dreissenidae</taxon>
        <taxon>Dreissena</taxon>
    </lineage>
</organism>